<feature type="transmembrane region" description="Helical" evidence="9">
    <location>
        <begin position="28"/>
        <end position="48"/>
    </location>
</feature>
<keyword evidence="6 9" id="KW-1133">Transmembrane helix</keyword>
<feature type="transmembrane region" description="Helical" evidence="9">
    <location>
        <begin position="118"/>
        <end position="138"/>
    </location>
</feature>
<proteinExistence type="inferred from homology"/>
<feature type="domain" description="Tripartite ATP-independent periplasmic transporters DctQ component" evidence="10">
    <location>
        <begin position="13"/>
        <end position="139"/>
    </location>
</feature>
<dbReference type="EMBL" id="JACRDE010000233">
    <property type="protein sequence ID" value="MBI5249564.1"/>
    <property type="molecule type" value="Genomic_DNA"/>
</dbReference>
<evidence type="ECO:0000256" key="2">
    <source>
        <dbReference type="ARBA" id="ARBA00022448"/>
    </source>
</evidence>
<comment type="similarity">
    <text evidence="8">Belongs to the TRAP transporter small permease family.</text>
</comment>
<evidence type="ECO:0000256" key="9">
    <source>
        <dbReference type="SAM" id="Phobius"/>
    </source>
</evidence>
<dbReference type="InterPro" id="IPR055348">
    <property type="entry name" value="DctQ"/>
</dbReference>
<dbReference type="AlphaFoldDB" id="A0A9D6V2H7"/>
<comment type="caution">
    <text evidence="11">The sequence shown here is derived from an EMBL/GenBank/DDBJ whole genome shotgun (WGS) entry which is preliminary data.</text>
</comment>
<dbReference type="PANTHER" id="PTHR35011:SF10">
    <property type="entry name" value="TRAP TRANSPORTER SMALL PERMEASE PROTEIN"/>
    <property type="match status" value="1"/>
</dbReference>
<dbReference type="Pfam" id="PF04290">
    <property type="entry name" value="DctQ"/>
    <property type="match status" value="1"/>
</dbReference>
<keyword evidence="4" id="KW-0997">Cell inner membrane</keyword>
<sequence>MYVIAGIALAGSMFLTVSDVILRTFKRPIVGTYELVGLLGALVIGFALPQTSRMQGHVIMDFVTGKLPAALQSILQVITRILAICLFGIIGWNMLKLGNDYRAAGEVTATLQWPTYPVAYAIALCCAVECLVLLVAMVDKKDAES</sequence>
<keyword evidence="2" id="KW-0813">Transport</keyword>
<dbReference type="GO" id="GO:0015740">
    <property type="term" value="P:C4-dicarboxylate transport"/>
    <property type="evidence" value="ECO:0007669"/>
    <property type="project" value="TreeGrafter"/>
</dbReference>
<keyword evidence="5 9" id="KW-0812">Transmembrane</keyword>
<evidence type="ECO:0000256" key="4">
    <source>
        <dbReference type="ARBA" id="ARBA00022519"/>
    </source>
</evidence>
<evidence type="ECO:0000256" key="8">
    <source>
        <dbReference type="ARBA" id="ARBA00038436"/>
    </source>
</evidence>
<evidence type="ECO:0000256" key="5">
    <source>
        <dbReference type="ARBA" id="ARBA00022692"/>
    </source>
</evidence>
<evidence type="ECO:0000256" key="1">
    <source>
        <dbReference type="ARBA" id="ARBA00004429"/>
    </source>
</evidence>
<evidence type="ECO:0000256" key="3">
    <source>
        <dbReference type="ARBA" id="ARBA00022475"/>
    </source>
</evidence>
<protein>
    <submittedName>
        <fullName evidence="11">TRAP transporter small permease</fullName>
    </submittedName>
</protein>
<reference evidence="11" key="1">
    <citation type="submission" date="2020-07" db="EMBL/GenBank/DDBJ databases">
        <title>Huge and variable diversity of episymbiotic CPR bacteria and DPANN archaea in groundwater ecosystems.</title>
        <authorList>
            <person name="He C.Y."/>
            <person name="Keren R."/>
            <person name="Whittaker M."/>
            <person name="Farag I.F."/>
            <person name="Doudna J."/>
            <person name="Cate J.H.D."/>
            <person name="Banfield J.F."/>
        </authorList>
    </citation>
    <scope>NUCLEOTIDE SEQUENCE</scope>
    <source>
        <strain evidence="11">NC_groundwater_1664_Pr3_B-0.1um_52_9</strain>
    </source>
</reference>
<evidence type="ECO:0000313" key="11">
    <source>
        <dbReference type="EMBL" id="MBI5249564.1"/>
    </source>
</evidence>
<dbReference type="GO" id="GO:0005886">
    <property type="term" value="C:plasma membrane"/>
    <property type="evidence" value="ECO:0007669"/>
    <property type="project" value="UniProtKB-SubCell"/>
</dbReference>
<dbReference type="GO" id="GO:0022857">
    <property type="term" value="F:transmembrane transporter activity"/>
    <property type="evidence" value="ECO:0007669"/>
    <property type="project" value="TreeGrafter"/>
</dbReference>
<comment type="subcellular location">
    <subcellularLocation>
        <location evidence="1">Cell inner membrane</location>
        <topology evidence="1">Multi-pass membrane protein</topology>
    </subcellularLocation>
</comment>
<keyword evidence="7 9" id="KW-0472">Membrane</keyword>
<feature type="transmembrane region" description="Helical" evidence="9">
    <location>
        <begin position="69"/>
        <end position="92"/>
    </location>
</feature>
<keyword evidence="3" id="KW-1003">Cell membrane</keyword>
<dbReference type="PANTHER" id="PTHR35011">
    <property type="entry name" value="2,3-DIKETO-L-GULONATE TRAP TRANSPORTER SMALL PERMEASE PROTEIN YIAM"/>
    <property type="match status" value="1"/>
</dbReference>
<dbReference type="Proteomes" id="UP000807825">
    <property type="component" value="Unassembled WGS sequence"/>
</dbReference>
<dbReference type="InterPro" id="IPR007387">
    <property type="entry name" value="TRAP_DctQ"/>
</dbReference>
<gene>
    <name evidence="11" type="ORF">HY912_08720</name>
</gene>
<name>A0A9D6V2H7_9BACT</name>
<evidence type="ECO:0000313" key="12">
    <source>
        <dbReference type="Proteomes" id="UP000807825"/>
    </source>
</evidence>
<organism evidence="11 12">
    <name type="scientific">Desulfomonile tiedjei</name>
    <dbReference type="NCBI Taxonomy" id="2358"/>
    <lineage>
        <taxon>Bacteria</taxon>
        <taxon>Pseudomonadati</taxon>
        <taxon>Thermodesulfobacteriota</taxon>
        <taxon>Desulfomonilia</taxon>
        <taxon>Desulfomonilales</taxon>
        <taxon>Desulfomonilaceae</taxon>
        <taxon>Desulfomonile</taxon>
    </lineage>
</organism>
<evidence type="ECO:0000256" key="6">
    <source>
        <dbReference type="ARBA" id="ARBA00022989"/>
    </source>
</evidence>
<evidence type="ECO:0000259" key="10">
    <source>
        <dbReference type="Pfam" id="PF04290"/>
    </source>
</evidence>
<accession>A0A9D6V2H7</accession>
<evidence type="ECO:0000256" key="7">
    <source>
        <dbReference type="ARBA" id="ARBA00023136"/>
    </source>
</evidence>